<evidence type="ECO:0000313" key="5">
    <source>
        <dbReference type="EMBL" id="EMZ24525.1"/>
    </source>
</evidence>
<dbReference type="Gene3D" id="1.10.10.10">
    <property type="entry name" value="Winged helix-like DNA-binding domain superfamily/Winged helix DNA-binding domain"/>
    <property type="match status" value="1"/>
</dbReference>
<evidence type="ECO:0000256" key="1">
    <source>
        <dbReference type="ARBA" id="ARBA00011046"/>
    </source>
</evidence>
<comment type="caution">
    <text evidence="5">The sequence shown here is derived from an EMBL/GenBank/DDBJ whole genome shotgun (WGS) entry which is preliminary data.</text>
</comment>
<dbReference type="STRING" id="1235802.C823_03210"/>
<comment type="similarity">
    <text evidence="1">Belongs to the BlaI transcriptional regulatory family.</text>
</comment>
<dbReference type="InterPro" id="IPR036388">
    <property type="entry name" value="WH-like_DNA-bd_sf"/>
</dbReference>
<evidence type="ECO:0000256" key="2">
    <source>
        <dbReference type="ARBA" id="ARBA00023015"/>
    </source>
</evidence>
<evidence type="ECO:0000313" key="6">
    <source>
        <dbReference type="Proteomes" id="UP000012589"/>
    </source>
</evidence>
<keyword evidence="3" id="KW-0238">DNA-binding</keyword>
<accession>N2AEF4</accession>
<evidence type="ECO:0000256" key="3">
    <source>
        <dbReference type="ARBA" id="ARBA00023125"/>
    </source>
</evidence>
<dbReference type="AlphaFoldDB" id="N2AEF4"/>
<dbReference type="PIRSF" id="PIRSF019455">
    <property type="entry name" value="CopR_AtkY"/>
    <property type="match status" value="1"/>
</dbReference>
<dbReference type="Gene3D" id="1.10.4040.10">
    <property type="entry name" value="Penicillinase repressor domain"/>
    <property type="match status" value="1"/>
</dbReference>
<dbReference type="HOGENOM" id="CLU_119090_2_0_9"/>
<name>N2AEF4_9FIRM</name>
<dbReference type="SUPFAM" id="SSF46785">
    <property type="entry name" value="Winged helix' DNA-binding domain"/>
    <property type="match status" value="1"/>
</dbReference>
<dbReference type="EMBL" id="AQFT01000096">
    <property type="protein sequence ID" value="EMZ24525.1"/>
    <property type="molecule type" value="Genomic_DNA"/>
</dbReference>
<evidence type="ECO:0008006" key="7">
    <source>
        <dbReference type="Google" id="ProtNLM"/>
    </source>
</evidence>
<dbReference type="Pfam" id="PF03965">
    <property type="entry name" value="Penicillinase_R"/>
    <property type="match status" value="1"/>
</dbReference>
<keyword evidence="2" id="KW-0805">Transcription regulation</keyword>
<dbReference type="GO" id="GO:0045892">
    <property type="term" value="P:negative regulation of DNA-templated transcription"/>
    <property type="evidence" value="ECO:0007669"/>
    <property type="project" value="InterPro"/>
</dbReference>
<dbReference type="GO" id="GO:0003677">
    <property type="term" value="F:DNA binding"/>
    <property type="evidence" value="ECO:0007669"/>
    <property type="project" value="UniProtKB-KW"/>
</dbReference>
<dbReference type="InterPro" id="IPR036390">
    <property type="entry name" value="WH_DNA-bd_sf"/>
</dbReference>
<evidence type="ECO:0000256" key="4">
    <source>
        <dbReference type="ARBA" id="ARBA00023163"/>
    </source>
</evidence>
<proteinExistence type="inferred from homology"/>
<dbReference type="OrthoDB" id="9795583at2"/>
<organism evidence="5 6">
    <name type="scientific">Eubacterium plexicaudatum ASF492</name>
    <dbReference type="NCBI Taxonomy" id="1235802"/>
    <lineage>
        <taxon>Bacteria</taxon>
        <taxon>Bacillati</taxon>
        <taxon>Bacillota</taxon>
        <taxon>Clostridia</taxon>
        <taxon>Eubacteriales</taxon>
        <taxon>Eubacteriaceae</taxon>
        <taxon>Eubacterium</taxon>
    </lineage>
</organism>
<dbReference type="Proteomes" id="UP000012589">
    <property type="component" value="Unassembled WGS sequence"/>
</dbReference>
<keyword evidence="4" id="KW-0804">Transcription</keyword>
<protein>
    <recommendedName>
        <fullName evidence="7">BlaI/MecI/CopY family transcriptional regulator</fullName>
    </recommendedName>
</protein>
<keyword evidence="6" id="KW-1185">Reference proteome</keyword>
<dbReference type="PATRIC" id="fig|1235802.3.peg.3395"/>
<sequence length="119" mass="13606">MAEYGLGEVEMRFASLIWDSEPIASGELAKISEKELGWKKSTTYTILKRLCTKEIFQNKKGIVTSRISFQEFQAKQSEKFVEEKFKGSLPGFVAAFCSRKKLSKGDIDKLRKIIEEESE</sequence>
<reference evidence="5 6" key="1">
    <citation type="journal article" date="2014" name="Genome Announc.">
        <title>Draft genome sequences of the altered schaedler flora, a defined bacterial community from gnotobiotic mice.</title>
        <authorList>
            <person name="Wannemuehler M.J."/>
            <person name="Overstreet A.M."/>
            <person name="Ward D.V."/>
            <person name="Phillips G.J."/>
        </authorList>
    </citation>
    <scope>NUCLEOTIDE SEQUENCE [LARGE SCALE GENOMIC DNA]</scope>
    <source>
        <strain evidence="5 6">ASF492</strain>
    </source>
</reference>
<dbReference type="InterPro" id="IPR005650">
    <property type="entry name" value="BlaI_family"/>
</dbReference>
<dbReference type="eggNOG" id="COG3682">
    <property type="taxonomic scope" value="Bacteria"/>
</dbReference>
<gene>
    <name evidence="5" type="ORF">C823_03210</name>
</gene>